<accession>A0ABQ1XPH6</accession>
<reference evidence="2" key="1">
    <citation type="journal article" date="2019" name="Int. J. Syst. Evol. Microbiol.">
        <title>The Global Catalogue of Microorganisms (GCM) 10K type strain sequencing project: providing services to taxonomists for standard genome sequencing and annotation.</title>
        <authorList>
            <consortium name="The Broad Institute Genomics Platform"/>
            <consortium name="The Broad Institute Genome Sequencing Center for Infectious Disease"/>
            <person name="Wu L."/>
            <person name="Ma J."/>
        </authorList>
    </citation>
    <scope>NUCLEOTIDE SEQUENCE [LARGE SCALE GENOMIC DNA]</scope>
    <source>
        <strain evidence="2">CGMCC 1.1927</strain>
    </source>
</reference>
<protein>
    <submittedName>
        <fullName evidence="1">Uncharacterized protein</fullName>
    </submittedName>
</protein>
<comment type="caution">
    <text evidence="1">The sequence shown here is derived from an EMBL/GenBank/DDBJ whole genome shotgun (WGS) entry which is preliminary data.</text>
</comment>
<evidence type="ECO:0000313" key="1">
    <source>
        <dbReference type="EMBL" id="GGG99464.1"/>
    </source>
</evidence>
<name>A0ABQ1XPH6_9MICC</name>
<keyword evidence="2" id="KW-1185">Reference proteome</keyword>
<sequence>MGRLVHARKSSQAKNLISKQVGYVPGNHASEGVADHGERPVSKKLMDIVQSALRDVVCAGDVGVSIPLGPRQIDIDPLPSGLIDNVLQRQHDPMINAESVDYYERKAFS</sequence>
<dbReference type="Proteomes" id="UP000596938">
    <property type="component" value="Unassembled WGS sequence"/>
</dbReference>
<evidence type="ECO:0000313" key="2">
    <source>
        <dbReference type="Proteomes" id="UP000596938"/>
    </source>
</evidence>
<proteinExistence type="predicted"/>
<dbReference type="EMBL" id="BMKU01000006">
    <property type="protein sequence ID" value="GGG99464.1"/>
    <property type="molecule type" value="Genomic_DNA"/>
</dbReference>
<gene>
    <name evidence="1" type="ORF">GCM10011577_23810</name>
</gene>
<organism evidence="1 2">
    <name type="scientific">Pseudarthrobacter polychromogenes</name>
    <dbReference type="NCBI Taxonomy" id="1676"/>
    <lineage>
        <taxon>Bacteria</taxon>
        <taxon>Bacillati</taxon>
        <taxon>Actinomycetota</taxon>
        <taxon>Actinomycetes</taxon>
        <taxon>Micrococcales</taxon>
        <taxon>Micrococcaceae</taxon>
        <taxon>Pseudarthrobacter</taxon>
    </lineage>
</organism>